<proteinExistence type="predicted"/>
<feature type="compositionally biased region" description="Polar residues" evidence="1">
    <location>
        <begin position="269"/>
        <end position="282"/>
    </location>
</feature>
<evidence type="ECO:0000256" key="1">
    <source>
        <dbReference type="SAM" id="MobiDB-lite"/>
    </source>
</evidence>
<evidence type="ECO:0000313" key="3">
    <source>
        <dbReference type="Proteomes" id="UP000288805"/>
    </source>
</evidence>
<dbReference type="AlphaFoldDB" id="A0A438C7E3"/>
<feature type="region of interest" description="Disordered" evidence="1">
    <location>
        <begin position="65"/>
        <end position="97"/>
    </location>
</feature>
<feature type="region of interest" description="Disordered" evidence="1">
    <location>
        <begin position="258"/>
        <end position="293"/>
    </location>
</feature>
<organism evidence="2 3">
    <name type="scientific">Vitis vinifera</name>
    <name type="common">Grape</name>
    <dbReference type="NCBI Taxonomy" id="29760"/>
    <lineage>
        <taxon>Eukaryota</taxon>
        <taxon>Viridiplantae</taxon>
        <taxon>Streptophyta</taxon>
        <taxon>Embryophyta</taxon>
        <taxon>Tracheophyta</taxon>
        <taxon>Spermatophyta</taxon>
        <taxon>Magnoliopsida</taxon>
        <taxon>eudicotyledons</taxon>
        <taxon>Gunneridae</taxon>
        <taxon>Pentapetalae</taxon>
        <taxon>rosids</taxon>
        <taxon>Vitales</taxon>
        <taxon>Vitaceae</taxon>
        <taxon>Viteae</taxon>
        <taxon>Vitis</taxon>
    </lineage>
</organism>
<accession>A0A438C7E3</accession>
<dbReference type="EMBL" id="QGNW01002501">
    <property type="protein sequence ID" value="RVW19175.1"/>
    <property type="molecule type" value="Genomic_DNA"/>
</dbReference>
<gene>
    <name evidence="2" type="ORF">CK203_093876</name>
</gene>
<feature type="compositionally biased region" description="Basic and acidic residues" evidence="1">
    <location>
        <begin position="259"/>
        <end position="268"/>
    </location>
</feature>
<comment type="caution">
    <text evidence="2">The sequence shown here is derived from an EMBL/GenBank/DDBJ whole genome shotgun (WGS) entry which is preliminary data.</text>
</comment>
<feature type="compositionally biased region" description="Polar residues" evidence="1">
    <location>
        <begin position="88"/>
        <end position="97"/>
    </location>
</feature>
<name>A0A438C7E3_VITVI</name>
<feature type="region of interest" description="Disordered" evidence="1">
    <location>
        <begin position="310"/>
        <end position="346"/>
    </location>
</feature>
<protein>
    <submittedName>
        <fullName evidence="2">Uncharacterized protein</fullName>
    </submittedName>
</protein>
<evidence type="ECO:0000313" key="2">
    <source>
        <dbReference type="EMBL" id="RVW19175.1"/>
    </source>
</evidence>
<sequence>MARTEGLNLLSFEPQKSLRKEPIQIRSRAFAVKAIPPPVKPACQSPGKTIPYQSLHQFITVPSPVPHHSQVPVPSPVPSGAARKTRSLKPTSRAPNSTETALEEVIRRPMLLSPQLREIWIVTRAFPSELVLRLSTFRVGRSLPNHSAAEEHWTKEGEFSLEALYKMSEGFFFGPHHLIMAALLYFEEKVTKRSFRERLHSHSSFQGCYGQILEHWIPLSLSWREAICREPLLLINGKYDGLTKLISLGSLNQLQGELPKTHTEDSHSFSEQSCSRDGSHQSMPRADVSHSGSTTAILRQLQAHFDLPPAVSPPLYPAEPHSHLQVSSSRAPSPTEAPLKRQIPSA</sequence>
<dbReference type="Proteomes" id="UP000288805">
    <property type="component" value="Unassembled WGS sequence"/>
</dbReference>
<reference evidence="2 3" key="1">
    <citation type="journal article" date="2018" name="PLoS Genet.">
        <title>Population sequencing reveals clonal diversity and ancestral inbreeding in the grapevine cultivar Chardonnay.</title>
        <authorList>
            <person name="Roach M.J."/>
            <person name="Johnson D.L."/>
            <person name="Bohlmann J."/>
            <person name="van Vuuren H.J."/>
            <person name="Jones S.J."/>
            <person name="Pretorius I.S."/>
            <person name="Schmidt S.A."/>
            <person name="Borneman A.R."/>
        </authorList>
    </citation>
    <scope>NUCLEOTIDE SEQUENCE [LARGE SCALE GENOMIC DNA]</scope>
    <source>
        <strain evidence="3">cv. Chardonnay</strain>
        <tissue evidence="2">Leaf</tissue>
    </source>
</reference>